<proteinExistence type="predicted"/>
<dbReference type="Gene3D" id="2.40.50.40">
    <property type="match status" value="1"/>
</dbReference>
<dbReference type="Pfam" id="PF00385">
    <property type="entry name" value="Chromo"/>
    <property type="match status" value="1"/>
</dbReference>
<dbReference type="SUPFAM" id="SSF54160">
    <property type="entry name" value="Chromo domain-like"/>
    <property type="match status" value="1"/>
</dbReference>
<comment type="caution">
    <text evidence="2">The sequence shown here is derived from an EMBL/GenBank/DDBJ whole genome shotgun (WGS) entry which is preliminary data.</text>
</comment>
<keyword evidence="3" id="KW-1185">Reference proteome</keyword>
<feature type="domain" description="Chromo" evidence="1">
    <location>
        <begin position="88"/>
        <end position="152"/>
    </location>
</feature>
<sequence>MFVANVPGFESMKADYVNDEDFSSICRNISDQGHTDEKEYALREGFLFYKSRLYVPHEFKGDVDNISTQLVQAASPAPRIPETTASRDEITAILDHQFITTRRGGYYKFLVQWKNHPHSDSVWLQASEIKRLHPQLFTEYTSRYLPESSSLGGLAIDANQERNAE</sequence>
<gene>
    <name evidence="2" type="ORF">SADUNF_Sadunf16G0087600</name>
</gene>
<evidence type="ECO:0000313" key="3">
    <source>
        <dbReference type="Proteomes" id="UP000657918"/>
    </source>
</evidence>
<organism evidence="2 3">
    <name type="scientific">Salix dunnii</name>
    <dbReference type="NCBI Taxonomy" id="1413687"/>
    <lineage>
        <taxon>Eukaryota</taxon>
        <taxon>Viridiplantae</taxon>
        <taxon>Streptophyta</taxon>
        <taxon>Embryophyta</taxon>
        <taxon>Tracheophyta</taxon>
        <taxon>Spermatophyta</taxon>
        <taxon>Magnoliopsida</taxon>
        <taxon>eudicotyledons</taxon>
        <taxon>Gunneridae</taxon>
        <taxon>Pentapetalae</taxon>
        <taxon>rosids</taxon>
        <taxon>fabids</taxon>
        <taxon>Malpighiales</taxon>
        <taxon>Salicaceae</taxon>
        <taxon>Saliceae</taxon>
        <taxon>Salix</taxon>
    </lineage>
</organism>
<dbReference type="InterPro" id="IPR000953">
    <property type="entry name" value="Chromo/chromo_shadow_dom"/>
</dbReference>
<dbReference type="EMBL" id="JADGMS010000016">
    <property type="protein sequence ID" value="KAF9665105.1"/>
    <property type="molecule type" value="Genomic_DNA"/>
</dbReference>
<reference evidence="2 3" key="1">
    <citation type="submission" date="2020-10" db="EMBL/GenBank/DDBJ databases">
        <title>Plant Genome Project.</title>
        <authorList>
            <person name="Zhang R.-G."/>
        </authorList>
    </citation>
    <scope>NUCLEOTIDE SEQUENCE [LARGE SCALE GENOMIC DNA]</scope>
    <source>
        <strain evidence="2">FAFU-HL-1</strain>
        <tissue evidence="2">Leaf</tissue>
    </source>
</reference>
<evidence type="ECO:0000313" key="2">
    <source>
        <dbReference type="EMBL" id="KAF9665105.1"/>
    </source>
</evidence>
<dbReference type="Proteomes" id="UP000657918">
    <property type="component" value="Chromosome 16"/>
</dbReference>
<dbReference type="PROSITE" id="PS50013">
    <property type="entry name" value="CHROMO_2"/>
    <property type="match status" value="1"/>
</dbReference>
<dbReference type="InterPro" id="IPR016197">
    <property type="entry name" value="Chromo-like_dom_sf"/>
</dbReference>
<dbReference type="OrthoDB" id="1648721at2759"/>
<evidence type="ECO:0000259" key="1">
    <source>
        <dbReference type="PROSITE" id="PS50013"/>
    </source>
</evidence>
<name>A0A835MGE7_9ROSI</name>
<protein>
    <recommendedName>
        <fullName evidence="1">Chromo domain-containing protein</fullName>
    </recommendedName>
</protein>
<dbReference type="AlphaFoldDB" id="A0A835MGE7"/>
<accession>A0A835MGE7</accession>
<dbReference type="InterPro" id="IPR023780">
    <property type="entry name" value="Chromo_domain"/>
</dbReference>